<gene>
    <name evidence="1" type="ORF">L873DRAFT_1788733</name>
</gene>
<organism evidence="1 2">
    <name type="scientific">Choiromyces venosus 120613-1</name>
    <dbReference type="NCBI Taxonomy" id="1336337"/>
    <lineage>
        <taxon>Eukaryota</taxon>
        <taxon>Fungi</taxon>
        <taxon>Dikarya</taxon>
        <taxon>Ascomycota</taxon>
        <taxon>Pezizomycotina</taxon>
        <taxon>Pezizomycetes</taxon>
        <taxon>Pezizales</taxon>
        <taxon>Tuberaceae</taxon>
        <taxon>Choiromyces</taxon>
    </lineage>
</organism>
<name>A0A3N4JRK4_9PEZI</name>
<protein>
    <submittedName>
        <fullName evidence="1">Uncharacterized protein</fullName>
    </submittedName>
</protein>
<evidence type="ECO:0000313" key="1">
    <source>
        <dbReference type="EMBL" id="RPB00807.1"/>
    </source>
</evidence>
<reference evidence="1 2" key="1">
    <citation type="journal article" date="2018" name="Nat. Ecol. Evol.">
        <title>Pezizomycetes genomes reveal the molecular basis of ectomycorrhizal truffle lifestyle.</title>
        <authorList>
            <person name="Murat C."/>
            <person name="Payen T."/>
            <person name="Noel B."/>
            <person name="Kuo A."/>
            <person name="Morin E."/>
            <person name="Chen J."/>
            <person name="Kohler A."/>
            <person name="Krizsan K."/>
            <person name="Balestrini R."/>
            <person name="Da Silva C."/>
            <person name="Montanini B."/>
            <person name="Hainaut M."/>
            <person name="Levati E."/>
            <person name="Barry K.W."/>
            <person name="Belfiori B."/>
            <person name="Cichocki N."/>
            <person name="Clum A."/>
            <person name="Dockter R.B."/>
            <person name="Fauchery L."/>
            <person name="Guy J."/>
            <person name="Iotti M."/>
            <person name="Le Tacon F."/>
            <person name="Lindquist E.A."/>
            <person name="Lipzen A."/>
            <person name="Malagnac F."/>
            <person name="Mello A."/>
            <person name="Molinier V."/>
            <person name="Miyauchi S."/>
            <person name="Poulain J."/>
            <person name="Riccioni C."/>
            <person name="Rubini A."/>
            <person name="Sitrit Y."/>
            <person name="Splivallo R."/>
            <person name="Traeger S."/>
            <person name="Wang M."/>
            <person name="Zifcakova L."/>
            <person name="Wipf D."/>
            <person name="Zambonelli A."/>
            <person name="Paolocci F."/>
            <person name="Nowrousian M."/>
            <person name="Ottonello S."/>
            <person name="Baldrian P."/>
            <person name="Spatafora J.W."/>
            <person name="Henrissat B."/>
            <person name="Nagy L.G."/>
            <person name="Aury J.M."/>
            <person name="Wincker P."/>
            <person name="Grigoriev I.V."/>
            <person name="Bonfante P."/>
            <person name="Martin F.M."/>
        </authorList>
    </citation>
    <scope>NUCLEOTIDE SEQUENCE [LARGE SCALE GENOMIC DNA]</scope>
    <source>
        <strain evidence="1 2">120613-1</strain>
    </source>
</reference>
<dbReference type="AlphaFoldDB" id="A0A3N4JRK4"/>
<dbReference type="Proteomes" id="UP000276215">
    <property type="component" value="Unassembled WGS sequence"/>
</dbReference>
<dbReference type="EMBL" id="ML120377">
    <property type="protein sequence ID" value="RPB00807.1"/>
    <property type="molecule type" value="Genomic_DNA"/>
</dbReference>
<keyword evidence="2" id="KW-1185">Reference proteome</keyword>
<accession>A0A3N4JRK4</accession>
<proteinExistence type="predicted"/>
<evidence type="ECO:0000313" key="2">
    <source>
        <dbReference type="Proteomes" id="UP000276215"/>
    </source>
</evidence>
<sequence>MPSTSMTRAGVCAILNRYLELSDSISTQDHLSDVHRPRILLALEHDPEFQQMYLSLFTAAEFRSYYTGLMAAFGLDVRDLIPGAPALVATHATNVVDSSTMEERRQDDKRRVSLVIRENEDEIGAIWGSFQTMFRDLEIEPVEENRLRMVDEMEFLGIRWGICDARIESVQTWLDSKPELEEEMEMGDGGYNAGDEMEANHD</sequence>